<evidence type="ECO:0000313" key="2">
    <source>
        <dbReference type="EMBL" id="MDA2812311.1"/>
    </source>
</evidence>
<evidence type="ECO:0000256" key="1">
    <source>
        <dbReference type="SAM" id="MobiDB-lite"/>
    </source>
</evidence>
<reference evidence="2 3" key="1">
    <citation type="submission" date="2023-01" db="EMBL/GenBank/DDBJ databases">
        <title>Draft genome sequence of Nocardiopsis sp. RSe5-2 isolated from halophytes.</title>
        <authorList>
            <person name="Duangmal K."/>
            <person name="Chantavorakit T."/>
        </authorList>
    </citation>
    <scope>NUCLEOTIDE SEQUENCE [LARGE SCALE GENOMIC DNA]</scope>
    <source>
        <strain evidence="2 3">RSe5-2</strain>
    </source>
</reference>
<comment type="caution">
    <text evidence="2">The sequence shown here is derived from an EMBL/GenBank/DDBJ whole genome shotgun (WGS) entry which is preliminary data.</text>
</comment>
<evidence type="ECO:0008006" key="4">
    <source>
        <dbReference type="Google" id="ProtNLM"/>
    </source>
</evidence>
<organism evidence="2 3">
    <name type="scientific">Nocardiopsis endophytica</name>
    <dbReference type="NCBI Taxonomy" id="3018445"/>
    <lineage>
        <taxon>Bacteria</taxon>
        <taxon>Bacillati</taxon>
        <taxon>Actinomycetota</taxon>
        <taxon>Actinomycetes</taxon>
        <taxon>Streptosporangiales</taxon>
        <taxon>Nocardiopsidaceae</taxon>
        <taxon>Nocardiopsis</taxon>
    </lineage>
</organism>
<gene>
    <name evidence="2" type="ORF">O4J56_16840</name>
</gene>
<proteinExistence type="predicted"/>
<dbReference type="Proteomes" id="UP001527866">
    <property type="component" value="Unassembled WGS sequence"/>
</dbReference>
<dbReference type="EMBL" id="JAQFWQ010000046">
    <property type="protein sequence ID" value="MDA2812311.1"/>
    <property type="molecule type" value="Genomic_DNA"/>
</dbReference>
<protein>
    <recommendedName>
        <fullName evidence="4">HEAT repeat domain-containing protein</fullName>
    </recommendedName>
</protein>
<name>A0ABT4U5T5_9ACTN</name>
<dbReference type="RefSeq" id="WP_270686828.1">
    <property type="nucleotide sequence ID" value="NZ_JAQFWQ010000046.1"/>
</dbReference>
<evidence type="ECO:0000313" key="3">
    <source>
        <dbReference type="Proteomes" id="UP001527866"/>
    </source>
</evidence>
<feature type="region of interest" description="Disordered" evidence="1">
    <location>
        <begin position="1"/>
        <end position="21"/>
    </location>
</feature>
<sequence>MAGTPDVTEDAGTPGPGPVWGVPLGDDDAAALDLTSLWYEDDHGTARPIWDVRVEVARLYASPGGPVMGDVPWDRLCHAYGWATDVPELLAQVRGGDDAAAKQALIHLDNKICHQGGSSVAAPFCIPFLLRSAVDAPAPRRVGLVSVAVAAGRDNPFGTLRTDVLNAVAGETALMVDNCGYPMNWTQQAARDALAADTPLLARLLADADAGTRACAAFALATASAAAGETPTALLRRQLSREAQAAVCAGLVLAIAERMSTYGSRAEGMRWAQSVWEDAGEPPGTRLAAAVGWLCLTDVPPPEQLSELVTDEVSRGTASVLLGARWLRHFDFDRSDGGVDRWLLRLLDEARTDTA</sequence>
<accession>A0ABT4U5T5</accession>
<keyword evidence="3" id="KW-1185">Reference proteome</keyword>